<evidence type="ECO:0000313" key="5">
    <source>
        <dbReference type="Proteomes" id="UP000036756"/>
    </source>
</evidence>
<proteinExistence type="inferred from homology"/>
<name>A0A0J8DAP1_CLOCY</name>
<evidence type="ECO:0000256" key="3">
    <source>
        <dbReference type="HAMAP-Rule" id="MF_00187"/>
    </source>
</evidence>
<dbReference type="GO" id="GO:0097163">
    <property type="term" value="F:sulfur carrier activity"/>
    <property type="evidence" value="ECO:0007669"/>
    <property type="project" value="UniProtKB-UniRule"/>
</dbReference>
<reference evidence="4 5" key="1">
    <citation type="submission" date="2015-06" db="EMBL/GenBank/DDBJ databases">
        <title>Draft genome sequence of the purine-degrading Clostridium cylindrosporum HC-1 (DSM 605).</title>
        <authorList>
            <person name="Poehlein A."/>
            <person name="Schiel-Bengelsdorf B."/>
            <person name="Bengelsdorf F."/>
            <person name="Daniel R."/>
            <person name="Duerre P."/>
        </authorList>
    </citation>
    <scope>NUCLEOTIDE SEQUENCE [LARGE SCALE GENOMIC DNA]</scope>
    <source>
        <strain evidence="4 5">DSM 605</strain>
    </source>
</reference>
<keyword evidence="2 3" id="KW-0501">Molybdenum cofactor biosynthesis</keyword>
<organism evidence="4 5">
    <name type="scientific">Clostridium cylindrosporum DSM 605</name>
    <dbReference type="NCBI Taxonomy" id="1121307"/>
    <lineage>
        <taxon>Bacteria</taxon>
        <taxon>Bacillati</taxon>
        <taxon>Bacillota</taxon>
        <taxon>Clostridia</taxon>
        <taxon>Eubacteriales</taxon>
        <taxon>Clostridiaceae</taxon>
        <taxon>Clostridium</taxon>
    </lineage>
</organism>
<gene>
    <name evidence="3 4" type="primary">fdhD</name>
    <name evidence="4" type="ORF">CLCY_7c01520</name>
</gene>
<comment type="similarity">
    <text evidence="3">Belongs to the FdhD family.</text>
</comment>
<dbReference type="Gene3D" id="3.10.20.10">
    <property type="match status" value="1"/>
</dbReference>
<dbReference type="Proteomes" id="UP000036756">
    <property type="component" value="Unassembled WGS sequence"/>
</dbReference>
<dbReference type="HAMAP" id="MF_00187">
    <property type="entry name" value="FdhD"/>
    <property type="match status" value="1"/>
</dbReference>
<dbReference type="InterPro" id="IPR016193">
    <property type="entry name" value="Cytidine_deaminase-like"/>
</dbReference>
<dbReference type="PANTHER" id="PTHR30592:SF1">
    <property type="entry name" value="SULFUR CARRIER PROTEIN FDHD"/>
    <property type="match status" value="1"/>
</dbReference>
<dbReference type="InterPro" id="IPR003786">
    <property type="entry name" value="FdhD"/>
</dbReference>
<dbReference type="Gene3D" id="3.40.140.10">
    <property type="entry name" value="Cytidine Deaminase, domain 2"/>
    <property type="match status" value="1"/>
</dbReference>
<dbReference type="PATRIC" id="fig|1121307.3.peg.2435"/>
<dbReference type="PANTHER" id="PTHR30592">
    <property type="entry name" value="FORMATE DEHYDROGENASE"/>
    <property type="match status" value="1"/>
</dbReference>
<keyword evidence="1 3" id="KW-0963">Cytoplasm</keyword>
<sequence length="255" mass="28627">MDLKSKEKIRKYYIDSWTEAEDSVVVETALRIYINNSHYISLMCTPDKMEELALGFLYCEGVIKDYSEIKNIKLEDNILNIEMDKKVHTYKFKDRAMSSGCCKGSMHISVINQNSLERLECDKVFNADSIIGLMHNFNKHSDLFQETGGVHSCGLSDGNEVILFAEDIGRHNAFDKVIGMALKNNIKMDDKIVLTSGRLSSDIIIKAASAKIPLVVSHSAATKLALNLAKSLNIAAVGFVRGERFNVYTCFDRIK</sequence>
<keyword evidence="5" id="KW-1185">Reference proteome</keyword>
<comment type="caution">
    <text evidence="4">The sequence shown here is derived from an EMBL/GenBank/DDBJ whole genome shotgun (WGS) entry which is preliminary data.</text>
</comment>
<evidence type="ECO:0000256" key="2">
    <source>
        <dbReference type="ARBA" id="ARBA00023150"/>
    </source>
</evidence>
<feature type="binding site" evidence="3">
    <location>
        <begin position="239"/>
        <end position="244"/>
    </location>
    <ligand>
        <name>Mo-bis(molybdopterin guanine dinucleotide)</name>
        <dbReference type="ChEBI" id="CHEBI:60539"/>
    </ligand>
</feature>
<dbReference type="Pfam" id="PF02634">
    <property type="entry name" value="FdhD-NarQ"/>
    <property type="match status" value="1"/>
</dbReference>
<dbReference type="NCBIfam" id="TIGR00129">
    <property type="entry name" value="fdhD_narQ"/>
    <property type="match status" value="1"/>
</dbReference>
<comment type="function">
    <text evidence="3">Required for formate dehydrogenase (FDH) activity. Acts as a sulfur carrier protein that transfers sulfur from IscS to the molybdenum cofactor prior to its insertion into FDH.</text>
</comment>
<dbReference type="AlphaFoldDB" id="A0A0J8DAP1"/>
<dbReference type="PIRSF" id="PIRSF015626">
    <property type="entry name" value="FdhD"/>
    <property type="match status" value="1"/>
</dbReference>
<dbReference type="RefSeq" id="WP_048569477.1">
    <property type="nucleotide sequence ID" value="NZ_LFVU01000003.1"/>
</dbReference>
<dbReference type="EMBL" id="LFVU01000003">
    <property type="protein sequence ID" value="KMT23105.1"/>
    <property type="molecule type" value="Genomic_DNA"/>
</dbReference>
<protein>
    <recommendedName>
        <fullName evidence="3">Sulfur carrier protein FdhD</fullName>
    </recommendedName>
</protein>
<accession>A0A0J8DAP1</accession>
<feature type="active site" description="Cysteine persulfide intermediate" evidence="3">
    <location>
        <position position="101"/>
    </location>
</feature>
<dbReference type="GO" id="GO:0005737">
    <property type="term" value="C:cytoplasm"/>
    <property type="evidence" value="ECO:0007669"/>
    <property type="project" value="UniProtKB-SubCell"/>
</dbReference>
<dbReference type="STRING" id="1121307.CLCY_7c01520"/>
<comment type="subcellular location">
    <subcellularLocation>
        <location evidence="3">Cytoplasm</location>
    </subcellularLocation>
</comment>
<evidence type="ECO:0000256" key="1">
    <source>
        <dbReference type="ARBA" id="ARBA00022490"/>
    </source>
</evidence>
<evidence type="ECO:0000313" key="4">
    <source>
        <dbReference type="EMBL" id="KMT23105.1"/>
    </source>
</evidence>
<dbReference type="SUPFAM" id="SSF53927">
    <property type="entry name" value="Cytidine deaminase-like"/>
    <property type="match status" value="1"/>
</dbReference>
<dbReference type="GO" id="GO:0016783">
    <property type="term" value="F:sulfurtransferase activity"/>
    <property type="evidence" value="ECO:0007669"/>
    <property type="project" value="InterPro"/>
</dbReference>
<dbReference type="GO" id="GO:0006777">
    <property type="term" value="P:Mo-molybdopterin cofactor biosynthetic process"/>
    <property type="evidence" value="ECO:0007669"/>
    <property type="project" value="UniProtKB-UniRule"/>
</dbReference>